<gene>
    <name evidence="1" type="ORF">BFP71_10970</name>
</gene>
<reference evidence="1 2" key="1">
    <citation type="submission" date="2016-08" db="EMBL/GenBank/DDBJ databases">
        <title>Draft genome of Fabibacter sp. strain SK-8.</title>
        <authorList>
            <person name="Wong S.-K."/>
            <person name="Hamasaki K."/>
            <person name="Yoshizawa S."/>
        </authorList>
    </citation>
    <scope>NUCLEOTIDE SEQUENCE [LARGE SCALE GENOMIC DNA]</scope>
    <source>
        <strain evidence="1 2">SK-8</strain>
    </source>
</reference>
<proteinExistence type="predicted"/>
<keyword evidence="2" id="KW-1185">Reference proteome</keyword>
<dbReference type="EMBL" id="MDGQ01000005">
    <property type="protein sequence ID" value="OEK04010.1"/>
    <property type="molecule type" value="Genomic_DNA"/>
</dbReference>
<evidence type="ECO:0000313" key="1">
    <source>
        <dbReference type="EMBL" id="OEK04010.1"/>
    </source>
</evidence>
<accession>A0A1E5SY20</accession>
<protein>
    <recommendedName>
        <fullName evidence="3">DUF3299 domain-containing protein</fullName>
    </recommendedName>
</protein>
<dbReference type="AlphaFoldDB" id="A0A1E5SY20"/>
<dbReference type="Proteomes" id="UP000095552">
    <property type="component" value="Unassembled WGS sequence"/>
</dbReference>
<comment type="caution">
    <text evidence="1">The sequence shown here is derived from an EMBL/GenBank/DDBJ whole genome shotgun (WGS) entry which is preliminary data.</text>
</comment>
<evidence type="ECO:0000313" key="2">
    <source>
        <dbReference type="Proteomes" id="UP000095552"/>
    </source>
</evidence>
<evidence type="ECO:0008006" key="3">
    <source>
        <dbReference type="Google" id="ProtNLM"/>
    </source>
</evidence>
<dbReference type="STRING" id="1563681.BFP71_10970"/>
<dbReference type="RefSeq" id="WP_069835515.1">
    <property type="nucleotide sequence ID" value="NZ_MDGQ01000005.1"/>
</dbReference>
<name>A0A1E5SY20_9BACT</name>
<sequence length="142" mass="16077">MKTLQAVLLIALSVLVINQKPEGWEIFEKVTFKPRYFKEVDANFDVPTFNKELIDLEDTEITLSGFYIPLELDSVFMLSALPYSSCFFCGGAGPETVAEIRMAEIPKRIVIDQFVKVSGTLKLNSTNIDFMNFILEDAKIIK</sequence>
<organism evidence="1 2">
    <name type="scientific">Roseivirga misakiensis</name>
    <dbReference type="NCBI Taxonomy" id="1563681"/>
    <lineage>
        <taxon>Bacteria</taxon>
        <taxon>Pseudomonadati</taxon>
        <taxon>Bacteroidota</taxon>
        <taxon>Cytophagia</taxon>
        <taxon>Cytophagales</taxon>
        <taxon>Roseivirgaceae</taxon>
        <taxon>Roseivirga</taxon>
    </lineage>
</organism>
<dbReference type="OrthoDB" id="1348500at2"/>